<evidence type="ECO:0000313" key="1">
    <source>
        <dbReference type="EMBL" id="KAK5700939.1"/>
    </source>
</evidence>
<organism evidence="1 2">
    <name type="scientific">Elasticomyces elasticus</name>
    <dbReference type="NCBI Taxonomy" id="574655"/>
    <lineage>
        <taxon>Eukaryota</taxon>
        <taxon>Fungi</taxon>
        <taxon>Dikarya</taxon>
        <taxon>Ascomycota</taxon>
        <taxon>Pezizomycotina</taxon>
        <taxon>Dothideomycetes</taxon>
        <taxon>Dothideomycetidae</taxon>
        <taxon>Mycosphaerellales</taxon>
        <taxon>Teratosphaeriaceae</taxon>
        <taxon>Elasticomyces</taxon>
    </lineage>
</organism>
<dbReference type="SUPFAM" id="SSF81383">
    <property type="entry name" value="F-box domain"/>
    <property type="match status" value="1"/>
</dbReference>
<accession>A0AAN7VSC6</accession>
<name>A0AAN7VSC6_9PEZI</name>
<dbReference type="EMBL" id="JAVRQU010000007">
    <property type="protein sequence ID" value="KAK5700939.1"/>
    <property type="molecule type" value="Genomic_DNA"/>
</dbReference>
<evidence type="ECO:0008006" key="3">
    <source>
        <dbReference type="Google" id="ProtNLM"/>
    </source>
</evidence>
<dbReference type="Proteomes" id="UP001310594">
    <property type="component" value="Unassembled WGS sequence"/>
</dbReference>
<evidence type="ECO:0000313" key="2">
    <source>
        <dbReference type="Proteomes" id="UP001310594"/>
    </source>
</evidence>
<sequence>MAATTAALGTTELLEQMLAHVSFFDLLAARGVSTQWLNVIVGSPVLRRNLFLEADCGSEGLFLDKGGLEELELAIRRICFVLLHGTINRYQGHMTFSMGKTGIIFDIQMAELGGRRNLWEDVYLTMPPCVAVVIGVVVGKREVRATVFEEGGVTMGAVAVGFEKILGSAIEMGSGGEVKLEFGFWVEEVNGCFMVRWTGM</sequence>
<dbReference type="InterPro" id="IPR036047">
    <property type="entry name" value="F-box-like_dom_sf"/>
</dbReference>
<protein>
    <recommendedName>
        <fullName evidence="3">F-box domain-containing protein</fullName>
    </recommendedName>
</protein>
<gene>
    <name evidence="1" type="ORF">LTR97_005457</name>
</gene>
<dbReference type="AlphaFoldDB" id="A0AAN7VSC6"/>
<comment type="caution">
    <text evidence="1">The sequence shown here is derived from an EMBL/GenBank/DDBJ whole genome shotgun (WGS) entry which is preliminary data.</text>
</comment>
<reference evidence="1" key="1">
    <citation type="submission" date="2023-08" db="EMBL/GenBank/DDBJ databases">
        <title>Black Yeasts Isolated from many extreme environments.</title>
        <authorList>
            <person name="Coleine C."/>
            <person name="Stajich J.E."/>
            <person name="Selbmann L."/>
        </authorList>
    </citation>
    <scope>NUCLEOTIDE SEQUENCE</scope>
    <source>
        <strain evidence="1">CCFEE 5810</strain>
    </source>
</reference>
<proteinExistence type="predicted"/>